<keyword evidence="9" id="KW-1185">Reference proteome</keyword>
<feature type="active site" description="O-(5'-phospho-DNA)-tyrosine intermediate" evidence="6">
    <location>
        <position position="122"/>
    </location>
</feature>
<name>A0A1J1DZY7_9FLAO</name>
<evidence type="ECO:0000256" key="6">
    <source>
        <dbReference type="PROSITE-ProRule" id="PRU01384"/>
    </source>
</evidence>
<dbReference type="GO" id="GO:0003918">
    <property type="term" value="F:DNA topoisomerase type II (double strand cut, ATP-hydrolyzing) activity"/>
    <property type="evidence" value="ECO:0007669"/>
    <property type="project" value="UniProtKB-EC"/>
</dbReference>
<dbReference type="SMART" id="SM00434">
    <property type="entry name" value="TOP4c"/>
    <property type="match status" value="1"/>
</dbReference>
<evidence type="ECO:0000313" key="9">
    <source>
        <dbReference type="Proteomes" id="UP000243197"/>
    </source>
</evidence>
<sequence>MPDNTIDLSIKNDTSEVTEVSGMYRNWFLDYASYVILERAIPTIEDGLKPVQRRILHSLYELNDGRYNKVANIVGNTMKYHPHGDASIFEATVQLGQKNFLIDTQGNWGNILTGDKAAAARYIEARLSEFALDVVFNPKVTVWQKSYDGRNNEPITLPIKFPLLLAQGVEGIAVGLSTKIMPHNFIELIDASIQNLKGIKTNIYPDFPTKGLADFTDYKDGLRGGKIKMRARISQVGKGILKITEIPYGMTTSSLIESIIKANDKGKVRIKKIEDNTAEDVEILIYLHNSAVEEKIIDALYAFTDCELSLSPISCVIENEKPVFLGVSEILYKSTENTKQLLYRELEIKLEDLREQWHFSTLERIFIVRKIYRNIEEKDTWEDVISAIDKGLKPYVKQLIRDITKEDIVKLTEIRIKRISKFDIDKSETYIKNIEKQIKETEYNLKNIVDFTIQYFTRIKTKYKNVYKGRKTEIKTFDNIDIFDVAISNTKLYFNKTEGFIGTSLKDESFALECSDIDDIIVFKKDGTFLVTKVDSKTFVGKDIIHIQVFKKGNSQNVYNVIYEDGETGISYKKRFNVLSVTRDKEYDITQGTKGSKVIYFSANPKSETEVVTVHLKKKYTLMKSKFEVDFSQLSIKGKNVKGNIVTKYSINKIKLK</sequence>
<dbReference type="NCBIfam" id="NF009397">
    <property type="entry name" value="PRK12758.1"/>
    <property type="match status" value="1"/>
</dbReference>
<comment type="similarity">
    <text evidence="2">Belongs to the type II topoisomerase GyrA/ParC subunit family.</text>
</comment>
<dbReference type="Gene3D" id="1.10.268.10">
    <property type="entry name" value="Topoisomerase, domain 3"/>
    <property type="match status" value="1"/>
</dbReference>
<dbReference type="InterPro" id="IPR050220">
    <property type="entry name" value="Type_II_DNA_Topoisomerases"/>
</dbReference>
<dbReference type="InterPro" id="IPR013757">
    <property type="entry name" value="Topo_IIA_A_a_sf"/>
</dbReference>
<evidence type="ECO:0000256" key="4">
    <source>
        <dbReference type="ARBA" id="ARBA00023125"/>
    </source>
</evidence>
<evidence type="ECO:0000313" key="8">
    <source>
        <dbReference type="EMBL" id="BAV95473.1"/>
    </source>
</evidence>
<evidence type="ECO:0000256" key="2">
    <source>
        <dbReference type="ARBA" id="ARBA00008263"/>
    </source>
</evidence>
<dbReference type="PANTHER" id="PTHR43493">
    <property type="entry name" value="DNA GYRASE/TOPOISOMERASE SUBUNIT A"/>
    <property type="match status" value="1"/>
</dbReference>
<dbReference type="Proteomes" id="UP000243197">
    <property type="component" value="Chromosome"/>
</dbReference>
<comment type="catalytic activity">
    <reaction evidence="1 6">
        <text>ATP-dependent breakage, passage and rejoining of double-stranded DNA.</text>
        <dbReference type="EC" id="5.6.2.2"/>
    </reaction>
</comment>
<evidence type="ECO:0000256" key="1">
    <source>
        <dbReference type="ARBA" id="ARBA00000185"/>
    </source>
</evidence>
<dbReference type="GO" id="GO:0009330">
    <property type="term" value="C:DNA topoisomerase type II (double strand cut, ATP-hydrolyzing) complex"/>
    <property type="evidence" value="ECO:0007669"/>
    <property type="project" value="TreeGrafter"/>
</dbReference>
<feature type="domain" description="Topo IIA-type catalytic" evidence="7">
    <location>
        <begin position="41"/>
        <end position="490"/>
    </location>
</feature>
<proteinExistence type="inferred from homology"/>
<dbReference type="Gene3D" id="3.90.199.10">
    <property type="entry name" value="Topoisomerase II, domain 5"/>
    <property type="match status" value="1"/>
</dbReference>
<dbReference type="GO" id="GO:0005524">
    <property type="term" value="F:ATP binding"/>
    <property type="evidence" value="ECO:0007669"/>
    <property type="project" value="InterPro"/>
</dbReference>
<dbReference type="SUPFAM" id="SSF56719">
    <property type="entry name" value="Type II DNA topoisomerase"/>
    <property type="match status" value="1"/>
</dbReference>
<accession>A0A1J1DZY7</accession>
<dbReference type="NCBIfam" id="NF007209">
    <property type="entry name" value="PRK09631.1"/>
    <property type="match status" value="1"/>
</dbReference>
<dbReference type="GO" id="GO:0005737">
    <property type="term" value="C:cytoplasm"/>
    <property type="evidence" value="ECO:0007669"/>
    <property type="project" value="TreeGrafter"/>
</dbReference>
<dbReference type="GO" id="GO:0003677">
    <property type="term" value="F:DNA binding"/>
    <property type="evidence" value="ECO:0007669"/>
    <property type="project" value="UniProtKB-UniRule"/>
</dbReference>
<dbReference type="RefSeq" id="WP_096687275.1">
    <property type="nucleotide sequence ID" value="NZ_AP014564.1"/>
</dbReference>
<dbReference type="InterPro" id="IPR013760">
    <property type="entry name" value="Topo_IIA-like_dom_sf"/>
</dbReference>
<keyword evidence="4 6" id="KW-0238">DNA-binding</keyword>
<dbReference type="PANTHER" id="PTHR43493:SF5">
    <property type="entry name" value="DNA GYRASE SUBUNIT A, CHLOROPLASTIC_MITOCHONDRIAL"/>
    <property type="match status" value="1"/>
</dbReference>
<organism evidence="8 9">
    <name type="scientific">Ichthyobacterium seriolicida</name>
    <dbReference type="NCBI Taxonomy" id="242600"/>
    <lineage>
        <taxon>Bacteria</taxon>
        <taxon>Pseudomonadati</taxon>
        <taxon>Bacteroidota</taxon>
        <taxon>Flavobacteriia</taxon>
        <taxon>Flavobacteriales</taxon>
        <taxon>Ichthyobacteriaceae</taxon>
        <taxon>Ichthyobacterium</taxon>
    </lineage>
</organism>
<dbReference type="GO" id="GO:0006265">
    <property type="term" value="P:DNA topological change"/>
    <property type="evidence" value="ECO:0007669"/>
    <property type="project" value="UniProtKB-UniRule"/>
</dbReference>
<dbReference type="EMBL" id="AP014564">
    <property type="protein sequence ID" value="BAV95473.1"/>
    <property type="molecule type" value="Genomic_DNA"/>
</dbReference>
<keyword evidence="5 6" id="KW-0413">Isomerase</keyword>
<protein>
    <submittedName>
        <fullName evidence="8">DNA topoisomerase</fullName>
    </submittedName>
</protein>
<dbReference type="InterPro" id="IPR013758">
    <property type="entry name" value="Topo_IIA_A/C_ab"/>
</dbReference>
<dbReference type="AlphaFoldDB" id="A0A1J1DZY7"/>
<dbReference type="PROSITE" id="PS52040">
    <property type="entry name" value="TOPO_IIA"/>
    <property type="match status" value="1"/>
</dbReference>
<dbReference type="Pfam" id="PF00521">
    <property type="entry name" value="DNA_topoisoIV"/>
    <property type="match status" value="1"/>
</dbReference>
<dbReference type="OrthoDB" id="9806486at2"/>
<gene>
    <name evidence="8" type="ORF">JBKA6_1460</name>
</gene>
<dbReference type="Gene3D" id="3.30.1360.40">
    <property type="match status" value="1"/>
</dbReference>
<reference evidence="8 9" key="1">
    <citation type="submission" date="2014-03" db="EMBL/GenBank/DDBJ databases">
        <title>complete genome sequence of Flavobacteriaceae bacterium JBKA-6.</title>
        <authorList>
            <person name="Takano T."/>
            <person name="Nakamura Y."/>
            <person name="Takuma S."/>
            <person name="Yasuike M."/>
            <person name="Matsuyama T."/>
            <person name="Sakai T."/>
            <person name="Fujiwara A."/>
            <person name="Kimoto K."/>
            <person name="Fukuda Y."/>
            <person name="Kondo H."/>
            <person name="Hirono I."/>
            <person name="Nakayasu C."/>
        </authorList>
    </citation>
    <scope>NUCLEOTIDE SEQUENCE [LARGE SCALE GENOMIC DNA]</scope>
    <source>
        <strain evidence="8 9">JBKA-6</strain>
    </source>
</reference>
<dbReference type="KEGG" id="ise:JBKA6_1460"/>
<keyword evidence="3 6" id="KW-0799">Topoisomerase</keyword>
<dbReference type="InterPro" id="IPR002205">
    <property type="entry name" value="Topo_IIA_dom_A"/>
</dbReference>
<evidence type="ECO:0000256" key="5">
    <source>
        <dbReference type="ARBA" id="ARBA00023235"/>
    </source>
</evidence>
<evidence type="ECO:0000256" key="3">
    <source>
        <dbReference type="ARBA" id="ARBA00023029"/>
    </source>
</evidence>
<evidence type="ECO:0000259" key="7">
    <source>
        <dbReference type="PROSITE" id="PS52040"/>
    </source>
</evidence>